<dbReference type="InterPro" id="IPR041682">
    <property type="entry name" value="AAA_14"/>
</dbReference>
<dbReference type="SUPFAM" id="SSF52540">
    <property type="entry name" value="P-loop containing nucleoside triphosphate hydrolases"/>
    <property type="match status" value="1"/>
</dbReference>
<dbReference type="GO" id="GO:0005524">
    <property type="term" value="F:ATP binding"/>
    <property type="evidence" value="ECO:0007669"/>
    <property type="project" value="UniProtKB-KW"/>
</dbReference>
<reference evidence="3" key="1">
    <citation type="submission" date="2022-03" db="EMBL/GenBank/DDBJ databases">
        <title>Description of Abyssus ytuae gen. nov., sp. nov., a novel member of the family Flavobacteriaceae isolated from the sediment of Mariana Trench.</title>
        <authorList>
            <person name="Zhang J."/>
            <person name="Xu X."/>
        </authorList>
    </citation>
    <scope>NUCLEOTIDE SEQUENCE</scope>
    <source>
        <strain evidence="3">MT3330</strain>
    </source>
</reference>
<keyword evidence="4" id="KW-1185">Reference proteome</keyword>
<dbReference type="KEGG" id="fbm:MQE35_09040"/>
<name>A0A9E6ZUY7_9FLAO</name>
<evidence type="ECO:0000259" key="1">
    <source>
        <dbReference type="Pfam" id="PF13173"/>
    </source>
</evidence>
<dbReference type="Pfam" id="PF13173">
    <property type="entry name" value="AAA_14"/>
    <property type="match status" value="1"/>
</dbReference>
<dbReference type="InterPro" id="IPR025420">
    <property type="entry name" value="DUF4143"/>
</dbReference>
<accession>A0A9E6ZUY7</accession>
<dbReference type="AlphaFoldDB" id="A0A9E6ZUY7"/>
<dbReference type="Proteomes" id="UP000831290">
    <property type="component" value="Chromosome"/>
</dbReference>
<keyword evidence="3" id="KW-0067">ATP-binding</keyword>
<evidence type="ECO:0000313" key="4">
    <source>
        <dbReference type="Proteomes" id="UP000831290"/>
    </source>
</evidence>
<evidence type="ECO:0000259" key="2">
    <source>
        <dbReference type="Pfam" id="PF13635"/>
    </source>
</evidence>
<dbReference type="Pfam" id="PF13635">
    <property type="entry name" value="DUF4143"/>
    <property type="match status" value="1"/>
</dbReference>
<sequence length="385" mass="44339">MFLRKAHSELVKLAQQYKAVVVIGPRQSGKTTLVKSVFKGKPYVNLENPDIRNFALEDPRGFLNQFSKAGAILDEAQRTPQLFSYLQQILDEKKEGAQFVITGSNNFLLQQNVSQSLAGRVGYLTLLPFSLEELGDDAPKTINDLLFKGFYPPLYDKSFEIDKWFNNYIRTYLEKDVRQLKNIDNLIVFERFLRLCVGRIGQLLNKNALAIEVGVDSKTIESWISVLEASFVVFRLKPHHKNFNKRLVKMPKLYFYDVGLASALLGLHDANQWELHPFKGNLFENMIITELLKNRFNRGLPNNLYFWRDSAGHEIDILVDNFNEFMPIEVKAGKTITNEYFKGVNYWNNLTGFKGGKIIYGGEIYQKRSNDIEVIPYAELNKTDI</sequence>
<feature type="domain" description="DUF4143" evidence="2">
    <location>
        <begin position="174"/>
        <end position="333"/>
    </location>
</feature>
<proteinExistence type="predicted"/>
<gene>
    <name evidence="3" type="ORF">MQE35_09040</name>
</gene>
<dbReference type="InterPro" id="IPR027417">
    <property type="entry name" value="P-loop_NTPase"/>
</dbReference>
<keyword evidence="3" id="KW-0547">Nucleotide-binding</keyword>
<dbReference type="Gene3D" id="3.40.50.300">
    <property type="entry name" value="P-loop containing nucleotide triphosphate hydrolases"/>
    <property type="match status" value="1"/>
</dbReference>
<dbReference type="EMBL" id="CP094358">
    <property type="protein sequence ID" value="UOB19428.1"/>
    <property type="molecule type" value="Genomic_DNA"/>
</dbReference>
<organism evidence="3 4">
    <name type="scientific">Abyssalbus ytuae</name>
    <dbReference type="NCBI Taxonomy" id="2926907"/>
    <lineage>
        <taxon>Bacteria</taxon>
        <taxon>Pseudomonadati</taxon>
        <taxon>Bacteroidota</taxon>
        <taxon>Flavobacteriia</taxon>
        <taxon>Flavobacteriales</taxon>
        <taxon>Flavobacteriaceae</taxon>
        <taxon>Abyssalbus</taxon>
    </lineage>
</organism>
<dbReference type="PANTHER" id="PTHR43566:SF2">
    <property type="entry name" value="DUF4143 DOMAIN-CONTAINING PROTEIN"/>
    <property type="match status" value="1"/>
</dbReference>
<feature type="domain" description="AAA" evidence="1">
    <location>
        <begin position="17"/>
        <end position="134"/>
    </location>
</feature>
<dbReference type="RefSeq" id="WP_255846044.1">
    <property type="nucleotide sequence ID" value="NZ_CP094358.1"/>
</dbReference>
<protein>
    <submittedName>
        <fullName evidence="3">ATP-binding protein</fullName>
    </submittedName>
</protein>
<evidence type="ECO:0000313" key="3">
    <source>
        <dbReference type="EMBL" id="UOB19428.1"/>
    </source>
</evidence>
<dbReference type="PANTHER" id="PTHR43566">
    <property type="entry name" value="CONSERVED PROTEIN"/>
    <property type="match status" value="1"/>
</dbReference>